<protein>
    <recommendedName>
        <fullName evidence="1">RNase H type-1 domain-containing protein</fullName>
    </recommendedName>
</protein>
<dbReference type="InterPro" id="IPR002156">
    <property type="entry name" value="RNaseH_domain"/>
</dbReference>
<dbReference type="EMBL" id="JAGMUU010000009">
    <property type="protein sequence ID" value="KAH7145778.1"/>
    <property type="molecule type" value="Genomic_DNA"/>
</dbReference>
<dbReference type="Pfam" id="PF00075">
    <property type="entry name" value="RNase_H"/>
    <property type="match status" value="1"/>
</dbReference>
<reference evidence="2" key="1">
    <citation type="journal article" date="2021" name="Nat. Commun.">
        <title>Genetic determinants of endophytism in the Arabidopsis root mycobiome.</title>
        <authorList>
            <person name="Mesny F."/>
            <person name="Miyauchi S."/>
            <person name="Thiergart T."/>
            <person name="Pickel B."/>
            <person name="Atanasova L."/>
            <person name="Karlsson M."/>
            <person name="Huettel B."/>
            <person name="Barry K.W."/>
            <person name="Haridas S."/>
            <person name="Chen C."/>
            <person name="Bauer D."/>
            <person name="Andreopoulos W."/>
            <person name="Pangilinan J."/>
            <person name="LaButti K."/>
            <person name="Riley R."/>
            <person name="Lipzen A."/>
            <person name="Clum A."/>
            <person name="Drula E."/>
            <person name="Henrissat B."/>
            <person name="Kohler A."/>
            <person name="Grigoriev I.V."/>
            <person name="Martin F.M."/>
            <person name="Hacquard S."/>
        </authorList>
    </citation>
    <scope>NUCLEOTIDE SEQUENCE</scope>
    <source>
        <strain evidence="2">MPI-CAGE-AT-0021</strain>
    </source>
</reference>
<dbReference type="GO" id="GO:0003676">
    <property type="term" value="F:nucleic acid binding"/>
    <property type="evidence" value="ECO:0007669"/>
    <property type="project" value="InterPro"/>
</dbReference>
<dbReference type="InterPro" id="IPR012337">
    <property type="entry name" value="RNaseH-like_sf"/>
</dbReference>
<organism evidence="2 3">
    <name type="scientific">Dactylonectria estremocensis</name>
    <dbReference type="NCBI Taxonomy" id="1079267"/>
    <lineage>
        <taxon>Eukaryota</taxon>
        <taxon>Fungi</taxon>
        <taxon>Dikarya</taxon>
        <taxon>Ascomycota</taxon>
        <taxon>Pezizomycotina</taxon>
        <taxon>Sordariomycetes</taxon>
        <taxon>Hypocreomycetidae</taxon>
        <taxon>Hypocreales</taxon>
        <taxon>Nectriaceae</taxon>
        <taxon>Dactylonectria</taxon>
    </lineage>
</organism>
<dbReference type="OrthoDB" id="5067658at2759"/>
<dbReference type="SUPFAM" id="SSF53098">
    <property type="entry name" value="Ribonuclease H-like"/>
    <property type="match status" value="1"/>
</dbReference>
<proteinExistence type="predicted"/>
<gene>
    <name evidence="2" type="ORF">B0J13DRAFT_327426</name>
</gene>
<dbReference type="InterPro" id="IPR036397">
    <property type="entry name" value="RNaseH_sf"/>
</dbReference>
<name>A0A9P9ERQ0_9HYPO</name>
<keyword evidence="3" id="KW-1185">Reference proteome</keyword>
<evidence type="ECO:0000259" key="1">
    <source>
        <dbReference type="Pfam" id="PF00075"/>
    </source>
</evidence>
<evidence type="ECO:0000313" key="2">
    <source>
        <dbReference type="EMBL" id="KAH7145778.1"/>
    </source>
</evidence>
<evidence type="ECO:0000313" key="3">
    <source>
        <dbReference type="Proteomes" id="UP000717696"/>
    </source>
</evidence>
<sequence length="182" mass="19996">MPESASELMLWADVSVGSFGDSSFAGYAAVFKQAGSWVWMVGRRVAPRQSANSTELRAIELGLNFALQMITGDNMDVGKLQVVEVFTDSPYPAQELVELQVLFLRGKMLRQRFKSNPEFFGLLQTVAHRTQSLERAGVQVELHWVPRNKAEGNIVVDKAAGVARLAKSLTSSDQVARLGPQS</sequence>
<comment type="caution">
    <text evidence="2">The sequence shown here is derived from an EMBL/GenBank/DDBJ whole genome shotgun (WGS) entry which is preliminary data.</text>
</comment>
<feature type="domain" description="RNase H type-1" evidence="1">
    <location>
        <begin position="10"/>
        <end position="161"/>
    </location>
</feature>
<accession>A0A9P9ERQ0</accession>
<dbReference type="GO" id="GO:0004523">
    <property type="term" value="F:RNA-DNA hybrid ribonuclease activity"/>
    <property type="evidence" value="ECO:0007669"/>
    <property type="project" value="InterPro"/>
</dbReference>
<dbReference type="Proteomes" id="UP000717696">
    <property type="component" value="Unassembled WGS sequence"/>
</dbReference>
<dbReference type="Gene3D" id="3.30.420.10">
    <property type="entry name" value="Ribonuclease H-like superfamily/Ribonuclease H"/>
    <property type="match status" value="1"/>
</dbReference>
<dbReference type="AlphaFoldDB" id="A0A9P9ERQ0"/>